<evidence type="ECO:0000256" key="1">
    <source>
        <dbReference type="SAM" id="MobiDB-lite"/>
    </source>
</evidence>
<dbReference type="Proteomes" id="UP000028073">
    <property type="component" value="Unassembled WGS sequence"/>
</dbReference>
<comment type="caution">
    <text evidence="2">The sequence shown here is derived from an EMBL/GenBank/DDBJ whole genome shotgun (WGS) entry which is preliminary data.</text>
</comment>
<evidence type="ECO:0000313" key="2">
    <source>
        <dbReference type="EMBL" id="KEQ19326.1"/>
    </source>
</evidence>
<evidence type="ECO:0000313" key="3">
    <source>
        <dbReference type="Proteomes" id="UP000028073"/>
    </source>
</evidence>
<feature type="compositionally biased region" description="Pro residues" evidence="1">
    <location>
        <begin position="1"/>
        <end position="12"/>
    </location>
</feature>
<reference evidence="2 3" key="1">
    <citation type="submission" date="2014-06" db="EMBL/GenBank/DDBJ databases">
        <title>Whole Genome Sequences of Three Symbiotic Endozoicomonas Bacteria.</title>
        <authorList>
            <person name="Neave M.J."/>
            <person name="Apprill A."/>
            <person name="Voolstra C.R."/>
        </authorList>
    </citation>
    <scope>NUCLEOTIDE SEQUENCE [LARGE SCALE GENOMIC DNA]</scope>
    <source>
        <strain evidence="2 3">DSM 25634</strain>
    </source>
</reference>
<proteinExistence type="predicted"/>
<keyword evidence="3" id="KW-1185">Reference proteome</keyword>
<dbReference type="EMBL" id="JOKH01000001">
    <property type="protein sequence ID" value="KEQ19326.1"/>
    <property type="molecule type" value="Genomic_DNA"/>
</dbReference>
<organism evidence="2 3">
    <name type="scientific">Endozoicomonas numazuensis</name>
    <dbReference type="NCBI Taxonomy" id="1137799"/>
    <lineage>
        <taxon>Bacteria</taxon>
        <taxon>Pseudomonadati</taxon>
        <taxon>Pseudomonadota</taxon>
        <taxon>Gammaproteobacteria</taxon>
        <taxon>Oceanospirillales</taxon>
        <taxon>Endozoicomonadaceae</taxon>
        <taxon>Endozoicomonas</taxon>
    </lineage>
</organism>
<gene>
    <name evidence="2" type="ORF">GZ78_04965</name>
</gene>
<name>A0A081NLK3_9GAMM</name>
<dbReference type="AlphaFoldDB" id="A0A081NLK3"/>
<accession>A0A081NLK3</accession>
<protein>
    <submittedName>
        <fullName evidence="2">Uncharacterized protein</fullName>
    </submittedName>
</protein>
<feature type="region of interest" description="Disordered" evidence="1">
    <location>
        <begin position="1"/>
        <end position="25"/>
    </location>
</feature>
<sequence length="480" mass="53494">MIERPGAPPPSSQDPSKNPGSSARPETVRVFGYNIRVGYAGKKILLIGRGLKRFGKILISSRLIKVFYTKPKIKPAFIRSEAPVKIMSPEARPGTPELMKQRRELLIADNNNEAVRLMKGLITAIQEEDIGGAFQSLYEFRQALVLKTALERKGEFDVADLMEYAEVSIDSLELNHEALSSLKGKEHFLAELTALIRIMDSARFQGELASSKLSKSALACLGRQNPLLIVQQKLFPGFDLADESAKLSAAEVGPIKLNQCFAALYNSRTRLEEEMESLVESIATGAVEHIPMQIDYLLEAIVEEINERGGELDQDHILGHLRNALGAMVLSERKGEAIRQACLQKDSKFLQFMASVQERMAEPAESEFEELRRNASMILNDLICRQVDLGEDEVSEAWDAANNELNQARIELAAKPGNKEKKEKVTQCETILAGLSQPKARSEVVVTQSGTKPDDDLVDLIETAFKRRPRFELFDDDLEE</sequence>